<protein>
    <submittedName>
        <fullName evidence="2">Uncharacterized protein</fullName>
    </submittedName>
</protein>
<keyword evidence="3" id="KW-1185">Reference proteome</keyword>
<accession>A0A6G0XE78</accession>
<dbReference type="AlphaFoldDB" id="A0A6G0XE78"/>
<dbReference type="Proteomes" id="UP000481153">
    <property type="component" value="Unassembled WGS sequence"/>
</dbReference>
<evidence type="ECO:0000313" key="2">
    <source>
        <dbReference type="EMBL" id="KAF0738485.1"/>
    </source>
</evidence>
<name>A0A6G0XE78_9STRA</name>
<evidence type="ECO:0000256" key="1">
    <source>
        <dbReference type="SAM" id="Phobius"/>
    </source>
</evidence>
<organism evidence="2 3">
    <name type="scientific">Aphanomyces euteiches</name>
    <dbReference type="NCBI Taxonomy" id="100861"/>
    <lineage>
        <taxon>Eukaryota</taxon>
        <taxon>Sar</taxon>
        <taxon>Stramenopiles</taxon>
        <taxon>Oomycota</taxon>
        <taxon>Saprolegniomycetes</taxon>
        <taxon>Saprolegniales</taxon>
        <taxon>Verrucalvaceae</taxon>
        <taxon>Aphanomyces</taxon>
    </lineage>
</organism>
<proteinExistence type="predicted"/>
<dbReference type="EMBL" id="VJMJ01000074">
    <property type="protein sequence ID" value="KAF0738485.1"/>
    <property type="molecule type" value="Genomic_DNA"/>
</dbReference>
<keyword evidence="1" id="KW-1133">Transmembrane helix</keyword>
<reference evidence="2 3" key="1">
    <citation type="submission" date="2019-07" db="EMBL/GenBank/DDBJ databases">
        <title>Genomics analysis of Aphanomyces spp. identifies a new class of oomycete effector associated with host adaptation.</title>
        <authorList>
            <person name="Gaulin E."/>
        </authorList>
    </citation>
    <scope>NUCLEOTIDE SEQUENCE [LARGE SCALE GENOMIC DNA]</scope>
    <source>
        <strain evidence="2 3">ATCC 201684</strain>
    </source>
</reference>
<sequence length="150" mass="17696">MGYVPPSQPVRPQQASAFHGPEYCCPNQTPRRHYHYEYKSRCGFFRPIGMIFKGLMGLFAFKMIWFAMHWRLVHTLAATIGYVVVLAFAMAKFGFVQLNWDKIQAFFAPRQRTDRSKCSKGWLRIVKIGLWALPWIVLFKMFRHCGHRHK</sequence>
<keyword evidence="1" id="KW-0472">Membrane</keyword>
<gene>
    <name evidence="2" type="ORF">Ae201684_005714</name>
</gene>
<feature type="transmembrane region" description="Helical" evidence="1">
    <location>
        <begin position="121"/>
        <end position="142"/>
    </location>
</feature>
<feature type="transmembrane region" description="Helical" evidence="1">
    <location>
        <begin position="48"/>
        <end position="68"/>
    </location>
</feature>
<evidence type="ECO:0000313" key="3">
    <source>
        <dbReference type="Proteomes" id="UP000481153"/>
    </source>
</evidence>
<comment type="caution">
    <text evidence="2">The sequence shown here is derived from an EMBL/GenBank/DDBJ whole genome shotgun (WGS) entry which is preliminary data.</text>
</comment>
<feature type="transmembrane region" description="Helical" evidence="1">
    <location>
        <begin position="80"/>
        <end position="100"/>
    </location>
</feature>
<keyword evidence="1" id="KW-0812">Transmembrane</keyword>